<name>A0ABQ5Q504_9BACT</name>
<dbReference type="RefSeq" id="WP_285723014.1">
    <property type="nucleotide sequence ID" value="NZ_BSDD01000001.1"/>
</dbReference>
<dbReference type="PANTHER" id="PTHR43777">
    <property type="entry name" value="MOLYBDENUM COFACTOR CYTIDYLYLTRANSFERASE"/>
    <property type="match status" value="1"/>
</dbReference>
<feature type="domain" description="MobA-like NTP transferase" evidence="1">
    <location>
        <begin position="5"/>
        <end position="159"/>
    </location>
</feature>
<dbReference type="PANTHER" id="PTHR43777:SF1">
    <property type="entry name" value="MOLYBDENUM COFACTOR CYTIDYLYLTRANSFERASE"/>
    <property type="match status" value="1"/>
</dbReference>
<keyword evidence="3" id="KW-1185">Reference proteome</keyword>
<dbReference type="Gene3D" id="3.90.550.10">
    <property type="entry name" value="Spore Coat Polysaccharide Biosynthesis Protein SpsA, Chain A"/>
    <property type="match status" value="1"/>
</dbReference>
<dbReference type="SUPFAM" id="SSF53448">
    <property type="entry name" value="Nucleotide-diphospho-sugar transferases"/>
    <property type="match status" value="1"/>
</dbReference>
<reference evidence="2 3" key="1">
    <citation type="journal article" date="2023" name="Antonie Van Leeuwenhoek">
        <title>Mesoterricola silvestris gen. nov., sp. nov., Mesoterricola sediminis sp. nov., Geothrix oryzae sp. nov., Geothrix edaphica sp. nov., Geothrix rubra sp. nov., and Geothrix limicola sp. nov., six novel members of Acidobacteriota isolated from soils.</title>
        <authorList>
            <person name="Itoh H."/>
            <person name="Sugisawa Y."/>
            <person name="Mise K."/>
            <person name="Xu Z."/>
            <person name="Kuniyasu M."/>
            <person name="Ushijima N."/>
            <person name="Kawano K."/>
            <person name="Kobayashi E."/>
            <person name="Shiratori Y."/>
            <person name="Masuda Y."/>
            <person name="Senoo K."/>
        </authorList>
    </citation>
    <scope>NUCLEOTIDE SEQUENCE [LARGE SCALE GENOMIC DNA]</scope>
    <source>
        <strain evidence="2 3">Red803</strain>
    </source>
</reference>
<gene>
    <name evidence="2" type="ORF">GETHPA_07180</name>
</gene>
<evidence type="ECO:0000313" key="2">
    <source>
        <dbReference type="EMBL" id="GLH69185.1"/>
    </source>
</evidence>
<accession>A0ABQ5Q504</accession>
<sequence length="185" mass="19122">MSVAAVVLAAGSGRRMGGPKALLVVDGETLLRRAARTALAAGCTPVVAVVGPWAPDLEDLEVLVVPNPQADEGMASSIRAGLAALPEGVEAVLLLAVDQPAVDPGLLRDLLALFRASGGRPAACAYGESLGIPAIFPAHLLPDLMDLRGDRGAKAILLREGAIGLPFPEGARDLDRPEDLARFRR</sequence>
<dbReference type="CDD" id="cd04182">
    <property type="entry name" value="GT_2_like_f"/>
    <property type="match status" value="1"/>
</dbReference>
<evidence type="ECO:0000259" key="1">
    <source>
        <dbReference type="Pfam" id="PF12804"/>
    </source>
</evidence>
<evidence type="ECO:0000313" key="3">
    <source>
        <dbReference type="Proteomes" id="UP001165089"/>
    </source>
</evidence>
<dbReference type="Pfam" id="PF12804">
    <property type="entry name" value="NTP_transf_3"/>
    <property type="match status" value="1"/>
</dbReference>
<proteinExistence type="predicted"/>
<protein>
    <recommendedName>
        <fullName evidence="1">MobA-like NTP transferase domain-containing protein</fullName>
    </recommendedName>
</protein>
<dbReference type="InterPro" id="IPR025877">
    <property type="entry name" value="MobA-like_NTP_Trfase"/>
</dbReference>
<dbReference type="Proteomes" id="UP001165089">
    <property type="component" value="Unassembled WGS sequence"/>
</dbReference>
<dbReference type="InterPro" id="IPR029044">
    <property type="entry name" value="Nucleotide-diphossugar_trans"/>
</dbReference>
<dbReference type="EMBL" id="BSDD01000001">
    <property type="protein sequence ID" value="GLH69185.1"/>
    <property type="molecule type" value="Genomic_DNA"/>
</dbReference>
<comment type="caution">
    <text evidence="2">The sequence shown here is derived from an EMBL/GenBank/DDBJ whole genome shotgun (WGS) entry which is preliminary data.</text>
</comment>
<organism evidence="2 3">
    <name type="scientific">Geothrix rubra</name>
    <dbReference type="NCBI Taxonomy" id="2927977"/>
    <lineage>
        <taxon>Bacteria</taxon>
        <taxon>Pseudomonadati</taxon>
        <taxon>Acidobacteriota</taxon>
        <taxon>Holophagae</taxon>
        <taxon>Holophagales</taxon>
        <taxon>Holophagaceae</taxon>
        <taxon>Geothrix</taxon>
    </lineage>
</organism>